<organism evidence="2 3">
    <name type="scientific">Phytophthora fragariae</name>
    <dbReference type="NCBI Taxonomy" id="53985"/>
    <lineage>
        <taxon>Eukaryota</taxon>
        <taxon>Sar</taxon>
        <taxon>Stramenopiles</taxon>
        <taxon>Oomycota</taxon>
        <taxon>Peronosporomycetes</taxon>
        <taxon>Peronosporales</taxon>
        <taxon>Peronosporaceae</taxon>
        <taxon>Phytophthora</taxon>
    </lineage>
</organism>
<sequence>MKIILRGVLAKTAVHLKDEIPQIVVINVDLFSALFSTYCIQNTPSLKTTGVLMAAKAIQTSVSLYDIELVVKRMRVLRKQSGVMKVVAVQEKNRNSSVDANAEAQRKRSVFKSIKYRYVRELRRVLYITECVVLVNYVEVVIPLIFSAYLFAMYHLPNRAYYELMATMDDHRLRDALANVLLYAALQFASLLVLNVVLWQRLQISDFHQLAFVLEKQWNQVQNRMILWVFYNVQASLQHFGSDYTFEFLWLRTNSTPSN</sequence>
<feature type="transmembrane region" description="Helical" evidence="1">
    <location>
        <begin position="176"/>
        <end position="199"/>
    </location>
</feature>
<keyword evidence="1" id="KW-1133">Transmembrane helix</keyword>
<dbReference type="AlphaFoldDB" id="A0A6G0K7J2"/>
<proteinExistence type="predicted"/>
<evidence type="ECO:0000256" key="1">
    <source>
        <dbReference type="SAM" id="Phobius"/>
    </source>
</evidence>
<gene>
    <name evidence="2" type="ORF">PF010_g22906</name>
</gene>
<protein>
    <submittedName>
        <fullName evidence="2">Uncharacterized protein</fullName>
    </submittedName>
</protein>
<evidence type="ECO:0000313" key="3">
    <source>
        <dbReference type="Proteomes" id="UP000488956"/>
    </source>
</evidence>
<dbReference type="EMBL" id="QXFX01002247">
    <property type="protein sequence ID" value="KAE9079044.1"/>
    <property type="molecule type" value="Genomic_DNA"/>
</dbReference>
<reference evidence="2 3" key="1">
    <citation type="submission" date="2018-09" db="EMBL/GenBank/DDBJ databases">
        <title>Genomic investigation of the strawberry pathogen Phytophthora fragariae indicates pathogenicity is determined by transcriptional variation in three key races.</title>
        <authorList>
            <person name="Adams T.M."/>
            <person name="Armitage A.D."/>
            <person name="Sobczyk M.K."/>
            <person name="Bates H.J."/>
            <person name="Dunwell J.M."/>
            <person name="Nellist C.F."/>
            <person name="Harrison R.J."/>
        </authorList>
    </citation>
    <scope>NUCLEOTIDE SEQUENCE [LARGE SCALE GENOMIC DNA]</scope>
    <source>
        <strain evidence="2 3">ONT-3</strain>
    </source>
</reference>
<name>A0A6G0K7J2_9STRA</name>
<evidence type="ECO:0000313" key="2">
    <source>
        <dbReference type="EMBL" id="KAE9079044.1"/>
    </source>
</evidence>
<keyword evidence="1" id="KW-0472">Membrane</keyword>
<keyword evidence="1" id="KW-0812">Transmembrane</keyword>
<comment type="caution">
    <text evidence="2">The sequence shown here is derived from an EMBL/GenBank/DDBJ whole genome shotgun (WGS) entry which is preliminary data.</text>
</comment>
<accession>A0A6G0K7J2</accession>
<dbReference type="Proteomes" id="UP000488956">
    <property type="component" value="Unassembled WGS sequence"/>
</dbReference>
<feature type="transmembrane region" description="Helical" evidence="1">
    <location>
        <begin position="125"/>
        <end position="156"/>
    </location>
</feature>